<reference evidence="1" key="1">
    <citation type="submission" date="2022-08" db="UniProtKB">
        <authorList>
            <consortium name="EnsemblMetazoa"/>
        </authorList>
    </citation>
    <scope>IDENTIFICATION</scope>
    <source>
        <strain evidence="1">Israel</strain>
    </source>
</reference>
<evidence type="ECO:0000313" key="2">
    <source>
        <dbReference type="Proteomes" id="UP000092462"/>
    </source>
</evidence>
<dbReference type="Proteomes" id="UP000092462">
    <property type="component" value="Unassembled WGS sequence"/>
</dbReference>
<dbReference type="EnsemblMetazoa" id="PPAI008077-RA">
    <property type="protein sequence ID" value="PPAI008077-PA"/>
    <property type="gene ID" value="PPAI008077"/>
</dbReference>
<protein>
    <submittedName>
        <fullName evidence="1">Uncharacterized protein</fullName>
    </submittedName>
</protein>
<dbReference type="AlphaFoldDB" id="A0A1B0DIU0"/>
<accession>A0A1B0DIU0</accession>
<organism evidence="1 2">
    <name type="scientific">Phlebotomus papatasi</name>
    <name type="common">Sandfly</name>
    <dbReference type="NCBI Taxonomy" id="29031"/>
    <lineage>
        <taxon>Eukaryota</taxon>
        <taxon>Metazoa</taxon>
        <taxon>Ecdysozoa</taxon>
        <taxon>Arthropoda</taxon>
        <taxon>Hexapoda</taxon>
        <taxon>Insecta</taxon>
        <taxon>Pterygota</taxon>
        <taxon>Neoptera</taxon>
        <taxon>Endopterygota</taxon>
        <taxon>Diptera</taxon>
        <taxon>Nematocera</taxon>
        <taxon>Psychodoidea</taxon>
        <taxon>Psychodidae</taxon>
        <taxon>Phlebotomus</taxon>
        <taxon>Phlebotomus</taxon>
    </lineage>
</organism>
<dbReference type="VEuPathDB" id="VectorBase:PPAI008077"/>
<name>A0A1B0DIU0_PHLPP</name>
<sequence>MSFRGNLWALPCLDAKWLNVDLIGALRSTEETAVLYNHLLQDNELTSTSFKGVENDAGNMAYVSDVGKFFCGVEKTSCSCCPGYCLANSCGCNSCQRLSADAAGAAAKKFFTDNQMPSPYSSENLIESWLWDTIPSKERKSTARKSLLNEQRDISLQAAGSCLSAIHLRQRLLIYHRYFIALSRTKPPTKSDNSTPKNAEMKLQKFTSVETTNRLEIDRTVLGLGLARVGTRAALNFSFAFLRRAWRSGEDTELCSELLTEALESLHGLPEASLFNSGEISPLWIEVLERSIKFLRQVVLGDIMGTRCNVPREDRHTALNLLLELGIQKGNLGSALEGVLLLLNLWEKDKDTEDNRVLPKNHGAPLVAILKRFEKINQNYGSPFLGKLIPFNIIHLLALHYL</sequence>
<dbReference type="EMBL" id="AJVK01015603">
    <property type="status" value="NOT_ANNOTATED_CDS"/>
    <property type="molecule type" value="Genomic_DNA"/>
</dbReference>
<keyword evidence="2" id="KW-1185">Reference proteome</keyword>
<proteinExistence type="predicted"/>
<dbReference type="VEuPathDB" id="VectorBase:PPAPM1_003312"/>
<evidence type="ECO:0000313" key="1">
    <source>
        <dbReference type="EnsemblMetazoa" id="PPAI008077-PA"/>
    </source>
</evidence>